<proteinExistence type="inferred from homology"/>
<dbReference type="SUPFAM" id="SSF57667">
    <property type="entry name" value="beta-beta-alpha zinc fingers"/>
    <property type="match status" value="1"/>
</dbReference>
<comment type="subcellular location">
    <subcellularLocation>
        <location evidence="1">Membrane</location>
        <topology evidence="1">Lipid-anchor</topology>
    </subcellularLocation>
</comment>
<evidence type="ECO:0000256" key="5">
    <source>
        <dbReference type="PROSITE-ProRule" id="PRU00042"/>
    </source>
</evidence>
<dbReference type="PROSITE" id="PS50157">
    <property type="entry name" value="ZINC_FINGER_C2H2_2"/>
    <property type="match status" value="1"/>
</dbReference>
<gene>
    <name evidence="7" type="ORF">Mgra_00003574</name>
</gene>
<dbReference type="Pfam" id="PF00096">
    <property type="entry name" value="zf-C2H2"/>
    <property type="match status" value="1"/>
</dbReference>
<protein>
    <recommendedName>
        <fullName evidence="6">C2H2-type domain-containing protein</fullName>
    </recommendedName>
</protein>
<dbReference type="InterPro" id="IPR039789">
    <property type="entry name" value="CYRI"/>
</dbReference>
<reference evidence="7" key="1">
    <citation type="journal article" date="2020" name="Ecol. Evol.">
        <title>Genome structure and content of the rice root-knot nematode (Meloidogyne graminicola).</title>
        <authorList>
            <person name="Phan N.T."/>
            <person name="Danchin E.G.J."/>
            <person name="Klopp C."/>
            <person name="Perfus-Barbeoch L."/>
            <person name="Kozlowski D.K."/>
            <person name="Koutsovoulos G.D."/>
            <person name="Lopez-Roques C."/>
            <person name="Bouchez O."/>
            <person name="Zahm M."/>
            <person name="Besnard G."/>
            <person name="Bellafiore S."/>
        </authorList>
    </citation>
    <scope>NUCLEOTIDE SEQUENCE</scope>
    <source>
        <strain evidence="7">VN-18</strain>
    </source>
</reference>
<comment type="similarity">
    <text evidence="2">Belongs to the CYRI family.</text>
</comment>
<dbReference type="GO" id="GO:0008270">
    <property type="term" value="F:zinc ion binding"/>
    <property type="evidence" value="ECO:0007669"/>
    <property type="project" value="UniProtKB-KW"/>
</dbReference>
<dbReference type="InterPro" id="IPR036236">
    <property type="entry name" value="Znf_C2H2_sf"/>
</dbReference>
<comment type="caution">
    <text evidence="7">The sequence shown here is derived from an EMBL/GenBank/DDBJ whole genome shotgun (WGS) entry which is preliminary data.</text>
</comment>
<dbReference type="SMART" id="SM00355">
    <property type="entry name" value="ZnF_C2H2"/>
    <property type="match status" value="2"/>
</dbReference>
<dbReference type="PANTHER" id="PTHR12422">
    <property type="entry name" value="GH09096P"/>
    <property type="match status" value="1"/>
</dbReference>
<dbReference type="AlphaFoldDB" id="A0A8S9ZU10"/>
<keyword evidence="5" id="KW-0863">Zinc-finger</keyword>
<keyword evidence="4" id="KW-0449">Lipoprotein</keyword>
<name>A0A8S9ZU10_9BILA</name>
<dbReference type="InterPro" id="IPR009828">
    <property type="entry name" value="CYRIA/CYRIB_Rac1-bd"/>
</dbReference>
<sequence length="372" mass="42687">MTRRSVGNRCSDVVRYVLSHSPTGSSCTCQQQDYICEDVAVFLDFENCTPNDQERPLFLELQSILEQCVRCIECLSSYGTGATAERSKALQEYEDLEVQQNAFKIIKQYVSRIKSYFELAQRIEQVIPTLLWELCSGPLPPAEHIEAAQALCKQFAHLIDFVFQFDAIKMNTPSLQNDLSFYKRVITRSEQSACDSESVCSLELAGNISMFLASPTPMLHSLAKATTEFVDNHPDLPISNTTETLTVVIQIFHHNLENKDFYERFSDFDRSLLMRVMVGAVVLYDHIDANGAFTRQSPIDIRGVIDVIKLHGSEQQDCEWRFARSDELTRHYRRHTGYRPFICDYCKNEMRFARSDHLKSHIKNKHSGMPLI</sequence>
<dbReference type="Pfam" id="PF07159">
    <property type="entry name" value="CYRIA-B_Rac1-bd"/>
    <property type="match status" value="1"/>
</dbReference>
<accession>A0A8S9ZU10</accession>
<evidence type="ECO:0000313" key="8">
    <source>
        <dbReference type="Proteomes" id="UP000605970"/>
    </source>
</evidence>
<keyword evidence="8" id="KW-1185">Reference proteome</keyword>
<evidence type="ECO:0000256" key="3">
    <source>
        <dbReference type="ARBA" id="ARBA00023136"/>
    </source>
</evidence>
<evidence type="ECO:0000259" key="6">
    <source>
        <dbReference type="PROSITE" id="PS50157"/>
    </source>
</evidence>
<organism evidence="7 8">
    <name type="scientific">Meloidogyne graminicola</name>
    <dbReference type="NCBI Taxonomy" id="189291"/>
    <lineage>
        <taxon>Eukaryota</taxon>
        <taxon>Metazoa</taxon>
        <taxon>Ecdysozoa</taxon>
        <taxon>Nematoda</taxon>
        <taxon>Chromadorea</taxon>
        <taxon>Rhabditida</taxon>
        <taxon>Tylenchina</taxon>
        <taxon>Tylenchomorpha</taxon>
        <taxon>Tylenchoidea</taxon>
        <taxon>Meloidogynidae</taxon>
        <taxon>Meloidogyninae</taxon>
        <taxon>Meloidogyne</taxon>
    </lineage>
</organism>
<dbReference type="OrthoDB" id="60973at2759"/>
<keyword evidence="5" id="KW-0862">Zinc</keyword>
<dbReference type="EMBL" id="JABEBT010000024">
    <property type="protein sequence ID" value="KAF7636995.1"/>
    <property type="molecule type" value="Genomic_DNA"/>
</dbReference>
<dbReference type="GO" id="GO:0030833">
    <property type="term" value="P:regulation of actin filament polymerization"/>
    <property type="evidence" value="ECO:0007669"/>
    <property type="project" value="InterPro"/>
</dbReference>
<dbReference type="PROSITE" id="PS51257">
    <property type="entry name" value="PROKAR_LIPOPROTEIN"/>
    <property type="match status" value="1"/>
</dbReference>
<dbReference type="GO" id="GO:0016020">
    <property type="term" value="C:membrane"/>
    <property type="evidence" value="ECO:0007669"/>
    <property type="project" value="UniProtKB-SubCell"/>
</dbReference>
<evidence type="ECO:0000256" key="2">
    <source>
        <dbReference type="ARBA" id="ARBA00005778"/>
    </source>
</evidence>
<keyword evidence="3" id="KW-0472">Membrane</keyword>
<evidence type="ECO:0000313" key="7">
    <source>
        <dbReference type="EMBL" id="KAF7636995.1"/>
    </source>
</evidence>
<dbReference type="Gene3D" id="3.30.160.60">
    <property type="entry name" value="Classic Zinc Finger"/>
    <property type="match status" value="2"/>
</dbReference>
<feature type="domain" description="C2H2-type" evidence="6">
    <location>
        <begin position="311"/>
        <end position="340"/>
    </location>
</feature>
<evidence type="ECO:0000256" key="4">
    <source>
        <dbReference type="ARBA" id="ARBA00023288"/>
    </source>
</evidence>
<dbReference type="FunFam" id="3.30.160.60:FF:000007">
    <property type="entry name" value="Basic krueppel-like factor 3"/>
    <property type="match status" value="1"/>
</dbReference>
<dbReference type="Proteomes" id="UP000605970">
    <property type="component" value="Unassembled WGS sequence"/>
</dbReference>
<dbReference type="GO" id="GO:0031267">
    <property type="term" value="F:small GTPase binding"/>
    <property type="evidence" value="ECO:0007669"/>
    <property type="project" value="InterPro"/>
</dbReference>
<evidence type="ECO:0000256" key="1">
    <source>
        <dbReference type="ARBA" id="ARBA00004635"/>
    </source>
</evidence>
<keyword evidence="5" id="KW-0479">Metal-binding</keyword>
<dbReference type="InterPro" id="IPR013087">
    <property type="entry name" value="Znf_C2H2_type"/>
</dbReference>